<reference evidence="10 11" key="1">
    <citation type="submission" date="2018-08" db="EMBL/GenBank/DDBJ databases">
        <title>Recombination of ecologically and evolutionarily significant loci maintains genetic cohesion in the Pseudomonas syringae species complex.</title>
        <authorList>
            <person name="Dillon M."/>
            <person name="Thakur S."/>
            <person name="Almeida R.N.D."/>
            <person name="Weir B.S."/>
            <person name="Guttman D.S."/>
        </authorList>
    </citation>
    <scope>NUCLEOTIDE SEQUENCE [LARGE SCALE GENOMIC DNA]</scope>
    <source>
        <strain evidence="10 11">ICMP 13052</strain>
    </source>
</reference>
<dbReference type="PANTHER" id="PTHR23429">
    <property type="entry name" value="GLUCOSE-6-PHOSPHATE 1-DEHYDROGENASE G6PD"/>
    <property type="match status" value="1"/>
</dbReference>
<dbReference type="Gene3D" id="3.30.360.10">
    <property type="entry name" value="Dihydrodipicolinate Reductase, domain 2"/>
    <property type="match status" value="1"/>
</dbReference>
<feature type="binding site" evidence="7">
    <location>
        <position position="220"/>
    </location>
    <ligand>
        <name>NADP(+)</name>
        <dbReference type="ChEBI" id="CHEBI:58349"/>
    </ligand>
</feature>
<dbReference type="PROSITE" id="PS00069">
    <property type="entry name" value="G6P_DEHYDROGENASE"/>
    <property type="match status" value="1"/>
</dbReference>
<dbReference type="Proteomes" id="UP000269044">
    <property type="component" value="Unassembled WGS sequence"/>
</dbReference>
<dbReference type="AlphaFoldDB" id="A0A3M4KEC5"/>
<dbReference type="GO" id="GO:0050661">
    <property type="term" value="F:NADP binding"/>
    <property type="evidence" value="ECO:0007669"/>
    <property type="project" value="UniProtKB-UniRule"/>
</dbReference>
<comment type="catalytic activity">
    <reaction evidence="7">
        <text>D-glucose 6-phosphate + NADP(+) = 6-phospho-D-glucono-1,5-lactone + NADPH + H(+)</text>
        <dbReference type="Rhea" id="RHEA:15841"/>
        <dbReference type="ChEBI" id="CHEBI:15378"/>
        <dbReference type="ChEBI" id="CHEBI:57783"/>
        <dbReference type="ChEBI" id="CHEBI:57955"/>
        <dbReference type="ChEBI" id="CHEBI:58349"/>
        <dbReference type="ChEBI" id="CHEBI:61548"/>
        <dbReference type="EC" id="1.1.1.49"/>
    </reaction>
</comment>
<dbReference type="GO" id="GO:0006006">
    <property type="term" value="P:glucose metabolic process"/>
    <property type="evidence" value="ECO:0007669"/>
    <property type="project" value="UniProtKB-KW"/>
</dbReference>
<dbReference type="InterPro" id="IPR022675">
    <property type="entry name" value="G6P_DH_C"/>
</dbReference>
<dbReference type="Pfam" id="PF02781">
    <property type="entry name" value="G6PD_C"/>
    <property type="match status" value="1"/>
</dbReference>
<dbReference type="InterPro" id="IPR036291">
    <property type="entry name" value="NAD(P)-bd_dom_sf"/>
</dbReference>
<keyword evidence="5 7" id="KW-0560">Oxidoreductase</keyword>
<organism evidence="10 11">
    <name type="scientific">Pseudomonas syringae pv. delphinii</name>
    <dbReference type="NCBI Taxonomy" id="192088"/>
    <lineage>
        <taxon>Bacteria</taxon>
        <taxon>Pseudomonadati</taxon>
        <taxon>Pseudomonadota</taxon>
        <taxon>Gammaproteobacteria</taxon>
        <taxon>Pseudomonadales</taxon>
        <taxon>Pseudomonadaceae</taxon>
        <taxon>Pseudomonas</taxon>
    </lineage>
</organism>
<proteinExistence type="inferred from homology"/>
<keyword evidence="3 7" id="KW-0313">Glucose metabolism</keyword>
<gene>
    <name evidence="7" type="primary">zwf</name>
    <name evidence="10" type="ORF">ALQ08_04417</name>
</gene>
<dbReference type="EC" id="1.1.1.49" evidence="7"/>
<dbReference type="GO" id="GO:0005829">
    <property type="term" value="C:cytosol"/>
    <property type="evidence" value="ECO:0007669"/>
    <property type="project" value="TreeGrafter"/>
</dbReference>
<dbReference type="HAMAP" id="MF_00966">
    <property type="entry name" value="G6PD"/>
    <property type="match status" value="1"/>
</dbReference>
<dbReference type="InterPro" id="IPR001282">
    <property type="entry name" value="G6P_DH"/>
</dbReference>
<dbReference type="GO" id="GO:0009051">
    <property type="term" value="P:pentose-phosphate shunt, oxidative branch"/>
    <property type="evidence" value="ECO:0007669"/>
    <property type="project" value="TreeGrafter"/>
</dbReference>
<dbReference type="SUPFAM" id="SSF51735">
    <property type="entry name" value="NAD(P)-binding Rossmann-fold domains"/>
    <property type="match status" value="1"/>
</dbReference>
<comment type="caution">
    <text evidence="7">Lacks conserved residue(s) required for the propagation of feature annotation.</text>
</comment>
<dbReference type="PIRSF" id="PIRSF000110">
    <property type="entry name" value="G6PD"/>
    <property type="match status" value="1"/>
</dbReference>
<feature type="binding site" evidence="7">
    <location>
        <position position="254"/>
    </location>
    <ligand>
        <name>substrate</name>
    </ligand>
</feature>
<protein>
    <recommendedName>
        <fullName evidence="7">Glucose-6-phosphate 1-dehydrogenase</fullName>
        <shortName evidence="7">G6PD</shortName>
        <ecNumber evidence="7">1.1.1.49</ecNumber>
    </recommendedName>
</protein>
<evidence type="ECO:0000256" key="6">
    <source>
        <dbReference type="ARBA" id="ARBA00023277"/>
    </source>
</evidence>
<dbReference type="GO" id="GO:0004345">
    <property type="term" value="F:glucose-6-phosphate dehydrogenase activity"/>
    <property type="evidence" value="ECO:0007669"/>
    <property type="project" value="UniProtKB-UniRule"/>
</dbReference>
<comment type="pathway">
    <text evidence="1 7">Carbohydrate degradation; pentose phosphate pathway; D-ribulose 5-phosphate from D-glucose 6-phosphate (oxidative stage): step 1/3.</text>
</comment>
<dbReference type="NCBIfam" id="TIGR00871">
    <property type="entry name" value="zwf"/>
    <property type="match status" value="1"/>
</dbReference>
<dbReference type="PANTHER" id="PTHR23429:SF0">
    <property type="entry name" value="GLUCOSE-6-PHOSPHATE 1-DEHYDROGENASE"/>
    <property type="match status" value="1"/>
</dbReference>
<evidence type="ECO:0000256" key="2">
    <source>
        <dbReference type="ARBA" id="ARBA00009975"/>
    </source>
</evidence>
<evidence type="ECO:0000256" key="7">
    <source>
        <dbReference type="HAMAP-Rule" id="MF_00966"/>
    </source>
</evidence>
<accession>A0A3M4KEC5</accession>
<dbReference type="InterPro" id="IPR022674">
    <property type="entry name" value="G6P_DH_NAD-bd"/>
</dbReference>
<evidence type="ECO:0000256" key="1">
    <source>
        <dbReference type="ARBA" id="ARBA00004937"/>
    </source>
</evidence>
<dbReference type="EMBL" id="RBRA01000070">
    <property type="protein sequence ID" value="RMQ27151.1"/>
    <property type="molecule type" value="Genomic_DNA"/>
</dbReference>
<comment type="similarity">
    <text evidence="2 7">Belongs to the glucose-6-phosphate dehydrogenase family.</text>
</comment>
<feature type="binding site" evidence="7">
    <location>
        <position position="288"/>
    </location>
    <ligand>
        <name>substrate</name>
    </ligand>
</feature>
<dbReference type="PRINTS" id="PR00079">
    <property type="entry name" value="G6PDHDRGNASE"/>
</dbReference>
<evidence type="ECO:0000256" key="4">
    <source>
        <dbReference type="ARBA" id="ARBA00022857"/>
    </source>
</evidence>
<evidence type="ECO:0000313" key="11">
    <source>
        <dbReference type="Proteomes" id="UP000269044"/>
    </source>
</evidence>
<dbReference type="InterPro" id="IPR019796">
    <property type="entry name" value="G6P_DH_AS"/>
</dbReference>
<comment type="function">
    <text evidence="7">Catalyzes the oxidation of glucose 6-phosphate to 6-phosphogluconolactone.</text>
</comment>
<evidence type="ECO:0000259" key="8">
    <source>
        <dbReference type="Pfam" id="PF00479"/>
    </source>
</evidence>
<dbReference type="SUPFAM" id="SSF55347">
    <property type="entry name" value="Glyceraldehyde-3-phosphate dehydrogenase-like, C-terminal domain"/>
    <property type="match status" value="1"/>
</dbReference>
<feature type="binding site" evidence="7">
    <location>
        <position position="412"/>
    </location>
    <ligand>
        <name>substrate</name>
    </ligand>
</feature>
<sequence length="562" mass="62730">MDHRGGDRAGRTGSGAVQRLVRALPLPSDKLVRRQDAVCHALWIWWPQGTQVMGLSRGSAEQKAEVAPPTTLFLFGAHGDLVKRLLMPALYNLSRDGLVDEGLHIVGVDHNAISDADFAKKLENFIRDEAAGKIAGGGKDPLDPVLWGKLAERISYVQGDFLDDSTYQDIASKIESTGAKNAVFYLATAPRFFSEVAQRLGSSGLLQETDDGFRRVIIEKPFGSDLASAVALNGCLLKVMSEKQIYRIDHYLGKETVQNILVSRFSNGLFESFWNNHYIDHVQITAAETVGVETRGSFYEHTGALRDMVPNHLFQLLAMVAMEPPAAFGADAVRGEKAKVVGAIRPWNKEEALANSVRGQYAQGTMGDKEVVGYRQEDRVEPDSTTETYVALKVMVDNWRWVGVPFYLRTGKRMSARSTEIAICFKPAPYAQFRDTEVDRLKPNYLRIQIQPNEGMWFDLFAKRPGPTLDMEDIALGFAYKDFFEMQPSTGYETLIYDCLTGDQTLFQRADNIENGWRAVQPFLDAWASQPEVQPYEAGKNGPDAGDELLSRDGREWRDLNV</sequence>
<evidence type="ECO:0000256" key="3">
    <source>
        <dbReference type="ARBA" id="ARBA00022526"/>
    </source>
</evidence>
<name>A0A3M4KEC5_9PSED</name>
<feature type="binding site" evidence="7">
    <location>
        <position position="250"/>
    </location>
    <ligand>
        <name>substrate</name>
    </ligand>
</feature>
<dbReference type="Pfam" id="PF00479">
    <property type="entry name" value="G6PD_N"/>
    <property type="match status" value="1"/>
</dbReference>
<evidence type="ECO:0000256" key="5">
    <source>
        <dbReference type="ARBA" id="ARBA00023002"/>
    </source>
</evidence>
<feature type="binding site" evidence="7">
    <location>
        <position position="307"/>
    </location>
    <ligand>
        <name>substrate</name>
    </ligand>
</feature>
<comment type="caution">
    <text evidence="10">The sequence shown here is derived from an EMBL/GenBank/DDBJ whole genome shotgun (WGS) entry which is preliminary data.</text>
</comment>
<feature type="domain" description="Glucose-6-phosphate dehydrogenase C-terminal" evidence="9">
    <location>
        <begin position="262"/>
        <end position="558"/>
    </location>
</feature>
<evidence type="ECO:0000259" key="9">
    <source>
        <dbReference type="Pfam" id="PF02781"/>
    </source>
</evidence>
<dbReference type="Gene3D" id="3.40.50.720">
    <property type="entry name" value="NAD(P)-binding Rossmann-like Domain"/>
    <property type="match status" value="1"/>
</dbReference>
<evidence type="ECO:0000313" key="10">
    <source>
        <dbReference type="EMBL" id="RMQ27151.1"/>
    </source>
</evidence>
<feature type="active site" description="Proton acceptor" evidence="7">
    <location>
        <position position="312"/>
    </location>
</feature>
<keyword evidence="4 7" id="KW-0521">NADP</keyword>
<feature type="binding site" evidence="7">
    <location>
        <begin position="160"/>
        <end position="161"/>
    </location>
    <ligand>
        <name>NADP(+)</name>
        <dbReference type="ChEBI" id="CHEBI:58349"/>
    </ligand>
</feature>
<feature type="domain" description="Glucose-6-phosphate dehydrogenase NAD-binding" evidence="8">
    <location>
        <begin position="74"/>
        <end position="259"/>
    </location>
</feature>
<keyword evidence="6 7" id="KW-0119">Carbohydrate metabolism</keyword>
<dbReference type="UniPathway" id="UPA00115">
    <property type="reaction ID" value="UER00408"/>
</dbReference>